<name>A0A1I1M7Q5_9BACT</name>
<dbReference type="EMBL" id="FOLE01000010">
    <property type="protein sequence ID" value="SFC81245.1"/>
    <property type="molecule type" value="Genomic_DNA"/>
</dbReference>
<evidence type="ECO:0000313" key="1">
    <source>
        <dbReference type="EMBL" id="SFC81245.1"/>
    </source>
</evidence>
<protein>
    <submittedName>
        <fullName evidence="1">Uncharacterized protein</fullName>
    </submittedName>
</protein>
<gene>
    <name evidence="1" type="ORF">SAMN05421780_11061</name>
</gene>
<keyword evidence="2" id="KW-1185">Reference proteome</keyword>
<proteinExistence type="predicted"/>
<dbReference type="Proteomes" id="UP000199514">
    <property type="component" value="Unassembled WGS sequence"/>
</dbReference>
<dbReference type="RefSeq" id="WP_091515032.1">
    <property type="nucleotide sequence ID" value="NZ_FOLE01000010.1"/>
</dbReference>
<evidence type="ECO:0000313" key="2">
    <source>
        <dbReference type="Proteomes" id="UP000199514"/>
    </source>
</evidence>
<reference evidence="1 2" key="1">
    <citation type="submission" date="2016-10" db="EMBL/GenBank/DDBJ databases">
        <authorList>
            <person name="de Groot N.N."/>
        </authorList>
    </citation>
    <scope>NUCLEOTIDE SEQUENCE [LARGE SCALE GENOMIC DNA]</scope>
    <source>
        <strain evidence="1 2">DSM 6793</strain>
    </source>
</reference>
<dbReference type="AlphaFoldDB" id="A0A1I1M7Q5"/>
<organism evidence="1 2">
    <name type="scientific">Flexibacter flexilis DSM 6793</name>
    <dbReference type="NCBI Taxonomy" id="927664"/>
    <lineage>
        <taxon>Bacteria</taxon>
        <taxon>Pseudomonadati</taxon>
        <taxon>Bacteroidota</taxon>
        <taxon>Cytophagia</taxon>
        <taxon>Cytophagales</taxon>
        <taxon>Flexibacteraceae</taxon>
        <taxon>Flexibacter</taxon>
    </lineage>
</organism>
<dbReference type="STRING" id="927664.SAMN05421780_11061"/>
<sequence>MAIKTEKLQEGWVVFTRFYCKEGFWDRVIGDQANNPNNPHKSNISLNSFESYWRCNTGKWIEQSCLSPRNSILPMINEFGEEFTAEEILDELQRINPIISYEYEDEN</sequence>
<accession>A0A1I1M7Q5</accession>